<keyword evidence="5" id="KW-1003">Cell membrane</keyword>
<feature type="transmembrane region" description="Helical" evidence="10">
    <location>
        <begin position="164"/>
        <end position="184"/>
    </location>
</feature>
<evidence type="ECO:0000256" key="8">
    <source>
        <dbReference type="ARBA" id="ARBA00023136"/>
    </source>
</evidence>
<dbReference type="GO" id="GO:0046677">
    <property type="term" value="P:response to antibiotic"/>
    <property type="evidence" value="ECO:0007669"/>
    <property type="project" value="UniProtKB-KW"/>
</dbReference>
<evidence type="ECO:0000313" key="12">
    <source>
        <dbReference type="Proteomes" id="UP000199068"/>
    </source>
</evidence>
<dbReference type="CDD" id="cd13143">
    <property type="entry name" value="MATE_MepA_like"/>
    <property type="match status" value="1"/>
</dbReference>
<dbReference type="PANTHER" id="PTHR43823">
    <property type="entry name" value="SPORULATION PROTEIN YKVU"/>
    <property type="match status" value="1"/>
</dbReference>
<feature type="transmembrane region" description="Helical" evidence="10">
    <location>
        <begin position="134"/>
        <end position="152"/>
    </location>
</feature>
<dbReference type="InterPro" id="IPR051327">
    <property type="entry name" value="MATE_MepA_subfamily"/>
</dbReference>
<comment type="similarity">
    <text evidence="2">Belongs to the multi antimicrobial extrusion (MATE) (TC 2.A.66.1) family. MepA subfamily.</text>
</comment>
<feature type="transmembrane region" description="Helical" evidence="10">
    <location>
        <begin position="414"/>
        <end position="433"/>
    </location>
</feature>
<keyword evidence="12" id="KW-1185">Reference proteome</keyword>
<dbReference type="PANTHER" id="PTHR43823:SF3">
    <property type="entry name" value="MULTIDRUG EXPORT PROTEIN MEPA"/>
    <property type="match status" value="1"/>
</dbReference>
<dbReference type="InterPro" id="IPR045070">
    <property type="entry name" value="MATE_MepA-like"/>
</dbReference>
<proteinExistence type="inferred from homology"/>
<keyword evidence="6 10" id="KW-0812">Transmembrane</keyword>
<evidence type="ECO:0000256" key="1">
    <source>
        <dbReference type="ARBA" id="ARBA00004651"/>
    </source>
</evidence>
<feature type="transmembrane region" description="Helical" evidence="10">
    <location>
        <begin position="93"/>
        <end position="114"/>
    </location>
</feature>
<feature type="transmembrane region" description="Helical" evidence="10">
    <location>
        <begin position="61"/>
        <end position="81"/>
    </location>
</feature>
<evidence type="ECO:0000256" key="9">
    <source>
        <dbReference type="ARBA" id="ARBA00023251"/>
    </source>
</evidence>
<evidence type="ECO:0000256" key="10">
    <source>
        <dbReference type="SAM" id="Phobius"/>
    </source>
</evidence>
<feature type="transmembrane region" description="Helical" evidence="10">
    <location>
        <begin position="235"/>
        <end position="256"/>
    </location>
</feature>
<feature type="transmembrane region" description="Helical" evidence="10">
    <location>
        <begin position="387"/>
        <end position="408"/>
    </location>
</feature>
<dbReference type="RefSeq" id="WP_092725008.1">
    <property type="nucleotide sequence ID" value="NZ_FNGW01000003.1"/>
</dbReference>
<keyword evidence="7 10" id="KW-1133">Transmembrane helix</keyword>
<dbReference type="STRING" id="1121325.SAMN04515677_103316"/>
<evidence type="ECO:0000256" key="3">
    <source>
        <dbReference type="ARBA" id="ARBA00022106"/>
    </source>
</evidence>
<dbReference type="GO" id="GO:0042910">
    <property type="term" value="F:xenobiotic transmembrane transporter activity"/>
    <property type="evidence" value="ECO:0007669"/>
    <property type="project" value="InterPro"/>
</dbReference>
<evidence type="ECO:0000256" key="5">
    <source>
        <dbReference type="ARBA" id="ARBA00022475"/>
    </source>
</evidence>
<evidence type="ECO:0000256" key="2">
    <source>
        <dbReference type="ARBA" id="ARBA00008417"/>
    </source>
</evidence>
<dbReference type="PIRSF" id="PIRSF006603">
    <property type="entry name" value="DinF"/>
    <property type="match status" value="1"/>
</dbReference>
<protein>
    <recommendedName>
        <fullName evidence="3">Multidrug export protein MepA</fullName>
    </recommendedName>
</protein>
<evidence type="ECO:0000256" key="6">
    <source>
        <dbReference type="ARBA" id="ARBA00022692"/>
    </source>
</evidence>
<keyword evidence="9" id="KW-0046">Antibiotic resistance</keyword>
<keyword evidence="4" id="KW-0813">Transport</keyword>
<gene>
    <name evidence="11" type="ORF">SAMN04515677_103316</name>
</gene>
<evidence type="ECO:0000256" key="4">
    <source>
        <dbReference type="ARBA" id="ARBA00022448"/>
    </source>
</evidence>
<dbReference type="NCBIfam" id="TIGR00797">
    <property type="entry name" value="matE"/>
    <property type="match status" value="1"/>
</dbReference>
<comment type="subcellular location">
    <subcellularLocation>
        <location evidence="1">Cell membrane</location>
        <topology evidence="1">Multi-pass membrane protein</topology>
    </subcellularLocation>
</comment>
<feature type="transmembrane region" description="Helical" evidence="10">
    <location>
        <begin position="317"/>
        <end position="339"/>
    </location>
</feature>
<evidence type="ECO:0000256" key="7">
    <source>
        <dbReference type="ARBA" id="ARBA00022989"/>
    </source>
</evidence>
<organism evidence="11 12">
    <name type="scientific">Romboutsia lituseburensis DSM 797</name>
    <dbReference type="NCBI Taxonomy" id="1121325"/>
    <lineage>
        <taxon>Bacteria</taxon>
        <taxon>Bacillati</taxon>
        <taxon>Bacillota</taxon>
        <taxon>Clostridia</taxon>
        <taxon>Peptostreptococcales</taxon>
        <taxon>Peptostreptococcaceae</taxon>
        <taxon>Romboutsia</taxon>
    </lineage>
</organism>
<sequence length="450" mass="48663">MDQTILGTERLSKLFIKFTIPSIIGMIFIGIQGIIDGLFVGNIIGENALASVNLVQPYMQLIMAYALVISVGAQSIIGISLGKGETEKAQNVFRTALILLVLASVAVTILGLFFSDNIALMLGANDALVEGASTYIKTISLFVIFVSAMFLFEMVVRSIGKPTISLISMIVAVLINVVLDYLLIKKFNMGISGAALATGISYSTAFFINIIPFLSKKSSINIYKGKFAKVEIFPMMYNGSSEGVSSISNALSMFLFNTALMKIAGESGIAAFSIINYIAQVGYMILFGIADGIRPIVSYNFGAENNERVQKLLKASVIVNIVIGVIIFIIMSVFSKPLINIFLKDGKNVLEMASTGARIYGLAFLFNGLNILISSYFTAIDDAKSSIIVAASRGLIFIFVGILVLPYLFGINGIWGTIVFAEVVTIFICYRLLKKNKLSSVNSECKPVVR</sequence>
<dbReference type="GO" id="GO:0005886">
    <property type="term" value="C:plasma membrane"/>
    <property type="evidence" value="ECO:0007669"/>
    <property type="project" value="UniProtKB-SubCell"/>
</dbReference>
<dbReference type="GO" id="GO:0015297">
    <property type="term" value="F:antiporter activity"/>
    <property type="evidence" value="ECO:0007669"/>
    <property type="project" value="InterPro"/>
</dbReference>
<accession>A0A1G9MQ52</accession>
<dbReference type="Proteomes" id="UP000199068">
    <property type="component" value="Unassembled WGS sequence"/>
</dbReference>
<feature type="transmembrane region" description="Helical" evidence="10">
    <location>
        <begin position="190"/>
        <end position="214"/>
    </location>
</feature>
<dbReference type="AlphaFoldDB" id="A0A1G9MQ52"/>
<keyword evidence="8 10" id="KW-0472">Membrane</keyword>
<dbReference type="Pfam" id="PF01554">
    <property type="entry name" value="MatE"/>
    <property type="match status" value="2"/>
</dbReference>
<evidence type="ECO:0000313" key="11">
    <source>
        <dbReference type="EMBL" id="SDL76422.1"/>
    </source>
</evidence>
<feature type="transmembrane region" description="Helical" evidence="10">
    <location>
        <begin position="268"/>
        <end position="290"/>
    </location>
</feature>
<feature type="transmembrane region" description="Helical" evidence="10">
    <location>
        <begin position="359"/>
        <end position="380"/>
    </location>
</feature>
<feature type="transmembrane region" description="Helical" evidence="10">
    <location>
        <begin position="20"/>
        <end position="41"/>
    </location>
</feature>
<dbReference type="InterPro" id="IPR002528">
    <property type="entry name" value="MATE_fam"/>
</dbReference>
<dbReference type="InterPro" id="IPR048279">
    <property type="entry name" value="MdtK-like"/>
</dbReference>
<reference evidence="11 12" key="1">
    <citation type="submission" date="2016-10" db="EMBL/GenBank/DDBJ databases">
        <authorList>
            <person name="de Groot N.N."/>
        </authorList>
    </citation>
    <scope>NUCLEOTIDE SEQUENCE [LARGE SCALE GENOMIC DNA]</scope>
    <source>
        <strain evidence="11 12">DSM 797</strain>
    </source>
</reference>
<dbReference type="EMBL" id="FNGW01000003">
    <property type="protein sequence ID" value="SDL76422.1"/>
    <property type="molecule type" value="Genomic_DNA"/>
</dbReference>
<name>A0A1G9MQ52_9FIRM</name>